<feature type="region of interest" description="Disordered" evidence="1">
    <location>
        <begin position="460"/>
        <end position="484"/>
    </location>
</feature>
<gene>
    <name evidence="3" type="ORF">JK360_32290</name>
</gene>
<dbReference type="Proteomes" id="UP000629371">
    <property type="component" value="Unassembled WGS sequence"/>
</dbReference>
<keyword evidence="2" id="KW-0472">Membrane</keyword>
<evidence type="ECO:0000313" key="4">
    <source>
        <dbReference type="Proteomes" id="UP000629371"/>
    </source>
</evidence>
<dbReference type="RefSeq" id="WP_201810103.1">
    <property type="nucleotide sequence ID" value="NZ_JAERRI010000024.1"/>
</dbReference>
<sequence>MTVAAAQQRKQAVTPQSISVSEVMMQDVVAAAGIPVAAGSDRPIAPFRNPFRGRTRDPSTGQWTGPRLEALVLTETEGQRSVLHLAKDPAATHGWEVSPVFAGHQPVEIAVADFRDQLVCLFLEGGQMYRAVMGEGATWSEPEQLQVDAGHLTGLSLTYGPDGFPVMYASDSDSETGRMVQVIGNRVRTSIAPGVPLRGRRSAYSGSPDNPSEEWMVSAAPALGGRNAVVVSSHQLGTGDLRAYRRAVPTEKRVRQMLAGLSTARGAPWFLLLYEDGMLATLRAGLRDRPDEDFVRPLSDSWTSRDVRFRSAMVRSGREQWGGGMRSFRDIYAVDERDRLWIIRQDRQNPWASDMDPPQFCPPVPVDQGVGGVAVTGEPVEEASVFSYGSADHLLRLELQDPRTRMWREVDVLPPAGATLTEVVSHRVEAVVRGVDGTPVPHQAVTLATSGAASECEIWQDPQRSQASVDRPADGAGGAAGPGPRMFTVTAEGVRLCTDAAGRVVFSVRADALATPELTLTAGEVSTRVRPGESVLRYLSGNGTLRETHPDGPLPQFTEDGAALSPLNPEVDVDTRRAAARWIRTAAHSGLNSAPGAAEFAPGLETDGTADLAFGPWDAFTHWAGDVWRGIRNSVVAVEGWVIEGGALVVKGVTWLGEEFVKGGRLLIAGMQQAAHALAALFGKVVDDVRKAIDWLKAVFDFGAIWRTKQAFEQGLIRFLPLVAQQLDGVQQKVDPWLEQSKEQLNDLLDKAQQGYGRYRLGSATQAGTPGDALRQHTAHPQVGWLMDKLHANPPRTVPFDASDQLSTEWQQFRNNLSNLEHDGRQIVDALDQLGRDVIRGGRPAQQNVGDVLKLLRGGADALLDGGRTILDGLAGLAKAGLAGINDLLTATLPVPAPLRAVWSWIVRGAGGDPESERLTLASLLSLLAAMPVTVVHKLVKDGAEPFPDGRLPLLDAPSAVVGAQAGEKECLFVAGILQALSYMPALTSDALGPAAPTWLTVVGIVWSGLILLLANIAFVSALLKGAVGSIRGAISAIVVAELIQLVVGVVLYSFTAIAAAFAALKRFAPLALTGLGVLGLMYYVYKVAENKFPNVGTVIGGALTSLTTLTAFLNFEAIRDSEYALPAKVTVDAIGNISGGVLIAVNAGPLTDAQA</sequence>
<name>A0ABS1N1X7_9ACTN</name>
<protein>
    <submittedName>
        <fullName evidence="3">Uncharacterized protein</fullName>
    </submittedName>
</protein>
<accession>A0ABS1N1X7</accession>
<keyword evidence="2" id="KW-1133">Transmembrane helix</keyword>
<evidence type="ECO:0000256" key="2">
    <source>
        <dbReference type="SAM" id="Phobius"/>
    </source>
</evidence>
<evidence type="ECO:0000256" key="1">
    <source>
        <dbReference type="SAM" id="MobiDB-lite"/>
    </source>
</evidence>
<evidence type="ECO:0000313" key="3">
    <source>
        <dbReference type="EMBL" id="MBL1093944.1"/>
    </source>
</evidence>
<dbReference type="EMBL" id="JAERRI010000024">
    <property type="protein sequence ID" value="MBL1093944.1"/>
    <property type="molecule type" value="Genomic_DNA"/>
</dbReference>
<reference evidence="3 4" key="1">
    <citation type="submission" date="2021-01" db="EMBL/GenBank/DDBJ databases">
        <title>WGS of actinomycetes isolated from Thailand.</title>
        <authorList>
            <person name="Thawai C."/>
        </authorList>
    </citation>
    <scope>NUCLEOTIDE SEQUENCE [LARGE SCALE GENOMIC DNA]</scope>
    <source>
        <strain evidence="3 4">CH9-7</strain>
    </source>
</reference>
<feature type="transmembrane region" description="Helical" evidence="2">
    <location>
        <begin position="999"/>
        <end position="1024"/>
    </location>
</feature>
<feature type="transmembrane region" description="Helical" evidence="2">
    <location>
        <begin position="1036"/>
        <end position="1062"/>
    </location>
</feature>
<feature type="transmembrane region" description="Helical" evidence="2">
    <location>
        <begin position="1068"/>
        <end position="1086"/>
    </location>
</feature>
<comment type="caution">
    <text evidence="3">The sequence shown here is derived from an EMBL/GenBank/DDBJ whole genome shotgun (WGS) entry which is preliminary data.</text>
</comment>
<organism evidence="3 4">
    <name type="scientific">Streptomyces siderophoricus</name>
    <dbReference type="NCBI Taxonomy" id="2802281"/>
    <lineage>
        <taxon>Bacteria</taxon>
        <taxon>Bacillati</taxon>
        <taxon>Actinomycetota</taxon>
        <taxon>Actinomycetes</taxon>
        <taxon>Kitasatosporales</taxon>
        <taxon>Streptomycetaceae</taxon>
        <taxon>Streptomyces</taxon>
    </lineage>
</organism>
<keyword evidence="4" id="KW-1185">Reference proteome</keyword>
<keyword evidence="2" id="KW-0812">Transmembrane</keyword>
<proteinExistence type="predicted"/>